<feature type="region of interest" description="Disordered" evidence="1">
    <location>
        <begin position="34"/>
        <end position="71"/>
    </location>
</feature>
<protein>
    <submittedName>
        <fullName evidence="2">Uncharacterized protein</fullName>
    </submittedName>
</protein>
<dbReference type="GO" id="GO:0016020">
    <property type="term" value="C:membrane"/>
    <property type="evidence" value="ECO:0007669"/>
    <property type="project" value="UniProtKB-SubCell"/>
</dbReference>
<evidence type="ECO:0000256" key="1">
    <source>
        <dbReference type="SAM" id="MobiDB-lite"/>
    </source>
</evidence>
<reference evidence="2" key="1">
    <citation type="submission" date="2018-02" db="EMBL/GenBank/DDBJ databases">
        <authorList>
            <person name="Cohen D.B."/>
            <person name="Kent A.D."/>
        </authorList>
    </citation>
    <scope>NUCLEOTIDE SEQUENCE</scope>
</reference>
<evidence type="ECO:0000313" key="2">
    <source>
        <dbReference type="EMBL" id="SPD31557.1"/>
    </source>
</evidence>
<dbReference type="AlphaFoldDB" id="A0A2N9J1Z8"/>
<gene>
    <name evidence="2" type="ORF">FSB_LOCUS59439</name>
</gene>
<dbReference type="GO" id="GO:0015031">
    <property type="term" value="P:protein transport"/>
    <property type="evidence" value="ECO:0007669"/>
    <property type="project" value="UniProtKB-KW"/>
</dbReference>
<accession>A0A2N9J1Z8</accession>
<dbReference type="EMBL" id="OIVN01006367">
    <property type="protein sequence ID" value="SPD31557.1"/>
    <property type="molecule type" value="Genomic_DNA"/>
</dbReference>
<organism evidence="2">
    <name type="scientific">Fagus sylvatica</name>
    <name type="common">Beechnut</name>
    <dbReference type="NCBI Taxonomy" id="28930"/>
    <lineage>
        <taxon>Eukaryota</taxon>
        <taxon>Viridiplantae</taxon>
        <taxon>Streptophyta</taxon>
        <taxon>Embryophyta</taxon>
        <taxon>Tracheophyta</taxon>
        <taxon>Spermatophyta</taxon>
        <taxon>Magnoliopsida</taxon>
        <taxon>eudicotyledons</taxon>
        <taxon>Gunneridae</taxon>
        <taxon>Pentapetalae</taxon>
        <taxon>rosids</taxon>
        <taxon>fabids</taxon>
        <taxon>Fagales</taxon>
        <taxon>Fagaceae</taxon>
        <taxon>Fagus</taxon>
    </lineage>
</organism>
<feature type="compositionally biased region" description="Low complexity" evidence="1">
    <location>
        <begin position="48"/>
        <end position="69"/>
    </location>
</feature>
<dbReference type="PANTHER" id="PTHR33162">
    <property type="entry name" value="SEC-INDEPENDENT PROTEIN TRANSLOCASE PROTEIN TATA, CHLOROPLASTIC"/>
    <property type="match status" value="1"/>
</dbReference>
<proteinExistence type="predicted"/>
<sequence length="91" mass="10044">MQVARNLGKTLRTFQPTIKELQEVSREFKSTLEREIGLDDISTPNTYSSSRPDATSTPSSTTSTEDSQTVVDPKMANTSAYCDACCFILET</sequence>
<dbReference type="PANTHER" id="PTHR33162:SF3">
    <property type="entry name" value="SEC-INDEPENDENT PROTEIN TRANSLOCASE PROTEIN TATB, CHLOROPLASTIC"/>
    <property type="match status" value="1"/>
</dbReference>
<name>A0A2N9J1Z8_FAGSY</name>